<reference evidence="2" key="1">
    <citation type="submission" date="2024-07" db="EMBL/GenBank/DDBJ databases">
        <authorList>
            <person name="Bringhurst R.M."/>
            <person name="Homer T.E."/>
        </authorList>
    </citation>
    <scope>NUCLEOTIDE SEQUENCE</scope>
</reference>
<name>A0AB39CDJ2_9VIRU</name>
<dbReference type="EMBL" id="PQ015379">
    <property type="protein sequence ID" value="XDJ14981.1"/>
    <property type="molecule type" value="Genomic_DNA"/>
</dbReference>
<keyword evidence="1" id="KW-0472">Membrane</keyword>
<feature type="transmembrane region" description="Helical" evidence="1">
    <location>
        <begin position="118"/>
        <end position="138"/>
    </location>
</feature>
<sequence length="144" mass="16600">MLAQTTERGFPRLDFVDRYGHMCSLQESSLATEAAIWFGPNEAEPEHMVHGKGWVPYVYPEGIEVLHHTRAHITQRQMKEILPILEHFTKFGEMPEIEQGMFLTQRNRWRLAAYEMRGWRYVGWAALGFLMGIAHSGLQSIGAI</sequence>
<keyword evidence="1" id="KW-1133">Transmembrane helix</keyword>
<evidence type="ECO:0000256" key="1">
    <source>
        <dbReference type="SAM" id="Phobius"/>
    </source>
</evidence>
<accession>A0AB39CDJ2</accession>
<protein>
    <submittedName>
        <fullName evidence="2">Uncharacterized protein</fullName>
    </submittedName>
</protein>
<organism evidence="2">
    <name type="scientific">Pseudomonas phage HRDY3</name>
    <dbReference type="NCBI Taxonomy" id="3236930"/>
    <lineage>
        <taxon>Viruses</taxon>
    </lineage>
</organism>
<proteinExistence type="predicted"/>
<keyword evidence="1" id="KW-0812">Transmembrane</keyword>
<evidence type="ECO:0000313" key="2">
    <source>
        <dbReference type="EMBL" id="XDJ14981.1"/>
    </source>
</evidence>